<organism evidence="3 4">
    <name type="scientific">Streptomyces albireticuli</name>
    <dbReference type="NCBI Taxonomy" id="1940"/>
    <lineage>
        <taxon>Bacteria</taxon>
        <taxon>Bacillati</taxon>
        <taxon>Actinomycetota</taxon>
        <taxon>Actinomycetes</taxon>
        <taxon>Kitasatosporales</taxon>
        <taxon>Streptomycetaceae</taxon>
        <taxon>Streptomyces</taxon>
    </lineage>
</organism>
<protein>
    <submittedName>
        <fullName evidence="3">Uncharacterized protein</fullName>
    </submittedName>
</protein>
<feature type="region of interest" description="Disordered" evidence="1">
    <location>
        <begin position="130"/>
        <end position="153"/>
    </location>
</feature>
<evidence type="ECO:0000313" key="4">
    <source>
        <dbReference type="Proteomes" id="UP000195755"/>
    </source>
</evidence>
<dbReference type="Proteomes" id="UP000195755">
    <property type="component" value="Chromosome"/>
</dbReference>
<dbReference type="EMBL" id="CP021744">
    <property type="protein sequence ID" value="ARZ71221.1"/>
    <property type="molecule type" value="Genomic_DNA"/>
</dbReference>
<feature type="transmembrane region" description="Helical" evidence="2">
    <location>
        <begin position="31"/>
        <end position="50"/>
    </location>
</feature>
<keyword evidence="2" id="KW-0812">Transmembrane</keyword>
<reference evidence="3 4" key="1">
    <citation type="submission" date="2017-06" db="EMBL/GenBank/DDBJ databases">
        <title>Streptomyces albireticuli Genome sequencing and assembly.</title>
        <authorList>
            <person name="Wang Y."/>
            <person name="Du B."/>
            <person name="Ding Y."/>
            <person name="Liu H."/>
            <person name="Hou Q."/>
            <person name="Liu K."/>
            <person name="Yao L."/>
            <person name="Wang C."/>
        </authorList>
    </citation>
    <scope>NUCLEOTIDE SEQUENCE [LARGE SCALE GENOMIC DNA]</scope>
    <source>
        <strain evidence="3 4">MDJK11</strain>
    </source>
</reference>
<dbReference type="KEGG" id="salj:SMD11_5642"/>
<keyword evidence="2" id="KW-0472">Membrane</keyword>
<accession>A0A1Z2LAG3</accession>
<evidence type="ECO:0000256" key="1">
    <source>
        <dbReference type="SAM" id="MobiDB-lite"/>
    </source>
</evidence>
<dbReference type="AlphaFoldDB" id="A0A1Z2LAG3"/>
<evidence type="ECO:0000313" key="3">
    <source>
        <dbReference type="EMBL" id="ARZ71221.1"/>
    </source>
</evidence>
<dbReference type="OrthoDB" id="3535986at2"/>
<feature type="transmembrane region" description="Helical" evidence="2">
    <location>
        <begin position="94"/>
        <end position="119"/>
    </location>
</feature>
<proteinExistence type="predicted"/>
<sequence>MLLTRRSLPGPRVPSWPDARRAFRGWRRTRPFWAGLLLVLGGAELLVVPLSPVTVLVSLGLGGLAAIGIGLALIVAGLFLWYAPAARRYVSLNALILSVLSFAATNLGGFLAGMALGIAGSAMGFGWTPSARPSGGPAGEGSGAPSRESGGGGPKALAAVLPVVLLATVGTPAAHRAEAAPRDDGVRAAAVPPTVRTTLFAPHGFAFAGVTRVPTAHGPLKVMVLTMRAASLADYRMTTRDGGGAELALGADTLELSGRVTLYLTRFSGCLEGLLCVTFSPDGLPVPPVVPPFVFMTDVTAEQALVTSDLIVADRLTLDARERS</sequence>
<dbReference type="Pfam" id="PF19609">
    <property type="entry name" value="DUF6114"/>
    <property type="match status" value="1"/>
</dbReference>
<feature type="transmembrane region" description="Helical" evidence="2">
    <location>
        <begin position="56"/>
        <end position="82"/>
    </location>
</feature>
<dbReference type="InterPro" id="IPR046096">
    <property type="entry name" value="DUF6114"/>
</dbReference>
<name>A0A1Z2LAG3_9ACTN</name>
<keyword evidence="2" id="KW-1133">Transmembrane helix</keyword>
<evidence type="ECO:0000256" key="2">
    <source>
        <dbReference type="SAM" id="Phobius"/>
    </source>
</evidence>
<dbReference type="RefSeq" id="WP_087929058.1">
    <property type="nucleotide sequence ID" value="NZ_CP021744.1"/>
</dbReference>
<gene>
    <name evidence="3" type="ORF">SMD11_5642</name>
</gene>